<reference evidence="1" key="1">
    <citation type="submission" date="2015-07" db="EMBL/GenBank/DDBJ databases">
        <title>MeaNS - Measles Nucleotide Surveillance Program.</title>
        <authorList>
            <person name="Tran T."/>
            <person name="Druce J."/>
        </authorList>
    </citation>
    <scope>NUCLEOTIDE SEQUENCE</scope>
    <source>
        <strain evidence="1">UCB-OBI-ISO-001</strain>
        <tissue evidence="1">Gonad</tissue>
    </source>
</reference>
<proteinExistence type="predicted"/>
<evidence type="ECO:0000313" key="1">
    <source>
        <dbReference type="EMBL" id="KOF69677.1"/>
    </source>
</evidence>
<dbReference type="AlphaFoldDB" id="A0A0L8FY63"/>
<protein>
    <submittedName>
        <fullName evidence="1">Uncharacterized protein</fullName>
    </submittedName>
</protein>
<organism evidence="1">
    <name type="scientific">Octopus bimaculoides</name>
    <name type="common">California two-spotted octopus</name>
    <dbReference type="NCBI Taxonomy" id="37653"/>
    <lineage>
        <taxon>Eukaryota</taxon>
        <taxon>Metazoa</taxon>
        <taxon>Spiralia</taxon>
        <taxon>Lophotrochozoa</taxon>
        <taxon>Mollusca</taxon>
        <taxon>Cephalopoda</taxon>
        <taxon>Coleoidea</taxon>
        <taxon>Octopodiformes</taxon>
        <taxon>Octopoda</taxon>
        <taxon>Incirrata</taxon>
        <taxon>Octopodidae</taxon>
        <taxon>Octopus</taxon>
    </lineage>
</organism>
<gene>
    <name evidence="1" type="ORF">OCBIM_22004262mg</name>
</gene>
<accession>A0A0L8FY63</accession>
<name>A0A0L8FY63_OCTBM</name>
<sequence>MFQMNPIECKRGRAGPSGGGGKQNSIRTAIRHHHQPLHFNVHCLILVRVRCVCHPSYQCSCSRTGVIRCYFLLHVAGMFNSQVTKSDVAVR</sequence>
<dbReference type="EMBL" id="KQ425248">
    <property type="protein sequence ID" value="KOF69677.1"/>
    <property type="molecule type" value="Genomic_DNA"/>
</dbReference>